<dbReference type="PIRSF" id="PIRSF027391">
    <property type="entry name" value="Hpre_diP_synt_I"/>
    <property type="match status" value="1"/>
</dbReference>
<reference evidence="2" key="1">
    <citation type="journal article" date="2020" name="mSystems">
        <title>Genome- and Community-Level Interaction Insights into Carbon Utilization and Element Cycling Functions of Hydrothermarchaeota in Hydrothermal Sediment.</title>
        <authorList>
            <person name="Zhou Z."/>
            <person name="Liu Y."/>
            <person name="Xu W."/>
            <person name="Pan J."/>
            <person name="Luo Z.H."/>
            <person name="Li M."/>
        </authorList>
    </citation>
    <scope>NUCLEOTIDE SEQUENCE [LARGE SCALE GENOMIC DNA]</scope>
    <source>
        <strain evidence="2">SpSt-769</strain>
    </source>
</reference>
<proteinExistence type="predicted"/>
<evidence type="ECO:0000313" key="2">
    <source>
        <dbReference type="EMBL" id="HGH60177.1"/>
    </source>
</evidence>
<keyword evidence="1" id="KW-0812">Transmembrane</keyword>
<accession>A0A7C4EW24</accession>
<dbReference type="InterPro" id="IPR014535">
    <property type="entry name" value="Hpre_diP_synt_I"/>
</dbReference>
<evidence type="ECO:0000256" key="1">
    <source>
        <dbReference type="SAM" id="Phobius"/>
    </source>
</evidence>
<dbReference type="AlphaFoldDB" id="A0A7C4EW24"/>
<feature type="transmembrane region" description="Helical" evidence="1">
    <location>
        <begin position="115"/>
        <end position="141"/>
    </location>
</feature>
<feature type="transmembrane region" description="Helical" evidence="1">
    <location>
        <begin position="90"/>
        <end position="108"/>
    </location>
</feature>
<feature type="transmembrane region" description="Helical" evidence="1">
    <location>
        <begin position="20"/>
        <end position="47"/>
    </location>
</feature>
<dbReference type="Gene3D" id="1.10.1760.20">
    <property type="match status" value="1"/>
</dbReference>
<dbReference type="Pfam" id="PF07456">
    <property type="entry name" value="Hpre_diP_synt_I"/>
    <property type="match status" value="1"/>
</dbReference>
<keyword evidence="1" id="KW-1133">Transmembrane helix</keyword>
<feature type="transmembrane region" description="Helical" evidence="1">
    <location>
        <begin position="147"/>
        <end position="168"/>
    </location>
</feature>
<name>A0A7C4EW24_9BACT</name>
<keyword evidence="1" id="KW-0472">Membrane</keyword>
<feature type="transmembrane region" description="Helical" evidence="1">
    <location>
        <begin position="54"/>
        <end position="78"/>
    </location>
</feature>
<dbReference type="EMBL" id="DTGT01000085">
    <property type="protein sequence ID" value="HGH60177.1"/>
    <property type="molecule type" value="Genomic_DNA"/>
</dbReference>
<comment type="caution">
    <text evidence="2">The sequence shown here is derived from an EMBL/GenBank/DDBJ whole genome shotgun (WGS) entry which is preliminary data.</text>
</comment>
<organism evidence="2">
    <name type="scientific">Desulfomonile tiedjei</name>
    <dbReference type="NCBI Taxonomy" id="2358"/>
    <lineage>
        <taxon>Bacteria</taxon>
        <taxon>Pseudomonadati</taxon>
        <taxon>Thermodesulfobacteriota</taxon>
        <taxon>Desulfomonilia</taxon>
        <taxon>Desulfomonilales</taxon>
        <taxon>Desulfomonilaceae</taxon>
        <taxon>Desulfomonile</taxon>
    </lineage>
</organism>
<dbReference type="InterPro" id="IPR010898">
    <property type="entry name" value="Hpre_diP_synth_I"/>
</dbReference>
<gene>
    <name evidence="2" type="ORF">ENV54_02630</name>
</gene>
<protein>
    <submittedName>
        <fullName evidence="2">Gx transporter family protein</fullName>
    </submittedName>
</protein>
<sequence>MTVGTEFVTPLDNRSKTVKLARIGMLLALAVVIHSAEAMLPVTVLWFKFGFANIIGLATLYLFGFWYALFVTLGRVFLGSLLTGLFGSPAFLFSLAGGVASIFAMGGVKKVGGGAFSLIGVSIIGAVTHNAAQLFVAYALIIRNDAVLYLFPFMLAAALGTGFVNGIAARRLIHYFEQAQSFPPH</sequence>